<evidence type="ECO:0000313" key="1">
    <source>
        <dbReference type="EMBL" id="WAJ29035.1"/>
    </source>
</evidence>
<gene>
    <name evidence="1" type="primary">lspA</name>
    <name evidence="1" type="ORF">OXU80_01940</name>
</gene>
<protein>
    <submittedName>
        <fullName evidence="1">Signal peptidase II</fullName>
        <ecNumber evidence="1">3.4.23.36</ecNumber>
    </submittedName>
</protein>
<sequence length="173" mass="18861">MTAASSVRHPFGFSAAVILVTVVLDQAVKALVVAKMELGSAIELLPFFALLHARNEGIAFSMFSGLEDWGLALLALAVLCFVGWLWWKTPAERKWSHLAFALIVGGAIGNLIDRVRLGYVVDYFFFHTPVFTFAVFNLADTFITVGAGLLILDEFVVAQREKKAAAGEKRAAD</sequence>
<dbReference type="EMBL" id="CP113520">
    <property type="protein sequence ID" value="WAJ29035.1"/>
    <property type="molecule type" value="Genomic_DNA"/>
</dbReference>
<reference evidence="1" key="1">
    <citation type="submission" date="2022-11" db="EMBL/GenBank/DDBJ databases">
        <title>beta-Carotene-producing bacterium, Jeongeuplla avenae sp. nov., alleviates the salt stress of Arabidopsis seedlings.</title>
        <authorList>
            <person name="Jiang L."/>
            <person name="Lee J."/>
        </authorList>
    </citation>
    <scope>NUCLEOTIDE SEQUENCE</scope>
    <source>
        <strain evidence="1">DY_R2A_6</strain>
    </source>
</reference>
<evidence type="ECO:0000313" key="2">
    <source>
        <dbReference type="Proteomes" id="UP001163223"/>
    </source>
</evidence>
<accession>A0ACD4NQ01</accession>
<dbReference type="EC" id="3.4.23.36" evidence="1"/>
<organism evidence="1 2">
    <name type="scientific">Antarcticirhabdus aurantiaca</name>
    <dbReference type="NCBI Taxonomy" id="2606717"/>
    <lineage>
        <taxon>Bacteria</taxon>
        <taxon>Pseudomonadati</taxon>
        <taxon>Pseudomonadota</taxon>
        <taxon>Alphaproteobacteria</taxon>
        <taxon>Hyphomicrobiales</taxon>
        <taxon>Aurantimonadaceae</taxon>
        <taxon>Antarcticirhabdus</taxon>
    </lineage>
</organism>
<keyword evidence="1" id="KW-0378">Hydrolase</keyword>
<keyword evidence="2" id="KW-1185">Reference proteome</keyword>
<name>A0ACD4NQ01_9HYPH</name>
<dbReference type="Proteomes" id="UP001163223">
    <property type="component" value="Chromosome"/>
</dbReference>
<proteinExistence type="predicted"/>